<keyword evidence="2" id="KW-1185">Reference proteome</keyword>
<name>A0A430L9F1_9HYPO</name>
<organism evidence="1 2">
    <name type="scientific">Fusarium euwallaceae</name>
    <dbReference type="NCBI Taxonomy" id="1147111"/>
    <lineage>
        <taxon>Eukaryota</taxon>
        <taxon>Fungi</taxon>
        <taxon>Dikarya</taxon>
        <taxon>Ascomycota</taxon>
        <taxon>Pezizomycotina</taxon>
        <taxon>Sordariomycetes</taxon>
        <taxon>Hypocreomycetidae</taxon>
        <taxon>Hypocreales</taxon>
        <taxon>Nectriaceae</taxon>
        <taxon>Fusarium</taxon>
        <taxon>Fusarium solani species complex</taxon>
    </lineage>
</organism>
<sequence>MTCLTGPFLILFVRPQPKSWGLKVLSETGHQTRGFRLAAPAWTMGLFLPLSVDIVYMEEVLTMARCMHGRRSAGLGFDAIFKVPNWGWEDGAGVDLLETAALCCDVLRCDIRGISLERLDQAMIGSTCFLLVLLLTQPSQSSKFPWQHLAHTATGKGPRRIRWFHATNPAEIRDTPSSSQPLQAL</sequence>
<protein>
    <submittedName>
        <fullName evidence="1">Uncharacterized protein</fullName>
    </submittedName>
</protein>
<proteinExistence type="predicted"/>
<comment type="caution">
    <text evidence="1">The sequence shown here is derived from an EMBL/GenBank/DDBJ whole genome shotgun (WGS) entry which is preliminary data.</text>
</comment>
<dbReference type="AlphaFoldDB" id="A0A430L9F1"/>
<evidence type="ECO:0000313" key="1">
    <source>
        <dbReference type="EMBL" id="RTE72309.1"/>
    </source>
</evidence>
<accession>A0A430L9F1</accession>
<dbReference type="EMBL" id="MIKF01000320">
    <property type="protein sequence ID" value="RTE72309.1"/>
    <property type="molecule type" value="Genomic_DNA"/>
</dbReference>
<gene>
    <name evidence="1" type="ORF">BHE90_013283</name>
</gene>
<reference evidence="1 2" key="1">
    <citation type="submission" date="2017-06" db="EMBL/GenBank/DDBJ databases">
        <title>Comparative genomic analysis of Ambrosia Fusariam Clade fungi.</title>
        <authorList>
            <person name="Stajich J.E."/>
            <person name="Carrillo J."/>
            <person name="Kijimoto T."/>
            <person name="Eskalen A."/>
            <person name="O'Donnell K."/>
            <person name="Kasson M."/>
        </authorList>
    </citation>
    <scope>NUCLEOTIDE SEQUENCE [LARGE SCALE GENOMIC DNA]</scope>
    <source>
        <strain evidence="1 2">UCR1854</strain>
    </source>
</reference>
<dbReference type="Proteomes" id="UP000287124">
    <property type="component" value="Unassembled WGS sequence"/>
</dbReference>
<evidence type="ECO:0000313" key="2">
    <source>
        <dbReference type="Proteomes" id="UP000287124"/>
    </source>
</evidence>